<reference evidence="4" key="1">
    <citation type="submission" date="2022-11" db="UniProtKB">
        <authorList>
            <consortium name="WormBaseParasite"/>
        </authorList>
    </citation>
    <scope>IDENTIFICATION</scope>
</reference>
<keyword evidence="3" id="KW-1185">Reference proteome</keyword>
<protein>
    <submittedName>
        <fullName evidence="4">Integrase catalytic domain-containing protein</fullName>
    </submittedName>
</protein>
<proteinExistence type="predicted"/>
<evidence type="ECO:0000313" key="3">
    <source>
        <dbReference type="Proteomes" id="UP000887565"/>
    </source>
</evidence>
<dbReference type="InterPro" id="IPR036397">
    <property type="entry name" value="RNaseH_sf"/>
</dbReference>
<feature type="compositionally biased region" description="Polar residues" evidence="1">
    <location>
        <begin position="246"/>
        <end position="265"/>
    </location>
</feature>
<dbReference type="GO" id="GO:0015074">
    <property type="term" value="P:DNA integration"/>
    <property type="evidence" value="ECO:0007669"/>
    <property type="project" value="InterPro"/>
</dbReference>
<evidence type="ECO:0000259" key="2">
    <source>
        <dbReference type="PROSITE" id="PS50994"/>
    </source>
</evidence>
<dbReference type="PROSITE" id="PS50994">
    <property type="entry name" value="INTEGRASE"/>
    <property type="match status" value="1"/>
</dbReference>
<dbReference type="AlphaFoldDB" id="A0A915I3V6"/>
<dbReference type="WBParaSite" id="nRc.2.0.1.t08109-RA">
    <property type="protein sequence ID" value="nRc.2.0.1.t08109-RA"/>
    <property type="gene ID" value="nRc.2.0.1.g08109"/>
</dbReference>
<dbReference type="SUPFAM" id="SSF53098">
    <property type="entry name" value="Ribonuclease H-like"/>
    <property type="match status" value="1"/>
</dbReference>
<feature type="region of interest" description="Disordered" evidence="1">
    <location>
        <begin position="221"/>
        <end position="265"/>
    </location>
</feature>
<accession>A0A915I3V6</accession>
<dbReference type="InterPro" id="IPR001584">
    <property type="entry name" value="Integrase_cat-core"/>
</dbReference>
<feature type="region of interest" description="Disordered" evidence="1">
    <location>
        <begin position="1"/>
        <end position="35"/>
    </location>
</feature>
<dbReference type="Gene3D" id="3.30.420.10">
    <property type="entry name" value="Ribonuclease H-like superfamily/Ribonuclease H"/>
    <property type="match status" value="1"/>
</dbReference>
<sequence>MQAMTKQMLEPETQETFIDPPPPKQQEIDQTPEETKKESELFSLDLWVEAKCIPDQKVDMIVKAFMENVVYIHGTPKHLLSDQGSAYMSQLMTDICDLLKIKKINMTPYHLQCNATDIVFTAELSWIAYGQLLASAPVPPSLQFQLARFPMMQAGPYYHQFLVPPGMQMPPPTLFLPIHNVQGEEAMDIPGPSTAIAPAQRLVSASNPDYISPLKGDMEIGQWGRDHSSQQNKHGYCNDGQIGDGQVNNERVTESPQCSTSNECP</sequence>
<organism evidence="3 4">
    <name type="scientific">Romanomermis culicivorax</name>
    <name type="common">Nematode worm</name>
    <dbReference type="NCBI Taxonomy" id="13658"/>
    <lineage>
        <taxon>Eukaryota</taxon>
        <taxon>Metazoa</taxon>
        <taxon>Ecdysozoa</taxon>
        <taxon>Nematoda</taxon>
        <taxon>Enoplea</taxon>
        <taxon>Dorylaimia</taxon>
        <taxon>Mermithida</taxon>
        <taxon>Mermithoidea</taxon>
        <taxon>Mermithidae</taxon>
        <taxon>Romanomermis</taxon>
    </lineage>
</organism>
<name>A0A915I3V6_ROMCU</name>
<evidence type="ECO:0000256" key="1">
    <source>
        <dbReference type="SAM" id="MobiDB-lite"/>
    </source>
</evidence>
<dbReference type="GO" id="GO:0003676">
    <property type="term" value="F:nucleic acid binding"/>
    <property type="evidence" value="ECO:0007669"/>
    <property type="project" value="InterPro"/>
</dbReference>
<dbReference type="InterPro" id="IPR012337">
    <property type="entry name" value="RNaseH-like_sf"/>
</dbReference>
<evidence type="ECO:0000313" key="4">
    <source>
        <dbReference type="WBParaSite" id="nRc.2.0.1.t08109-RA"/>
    </source>
</evidence>
<dbReference type="Proteomes" id="UP000887565">
    <property type="component" value="Unplaced"/>
</dbReference>
<feature type="domain" description="Integrase catalytic" evidence="2">
    <location>
        <begin position="7"/>
        <end position="115"/>
    </location>
</feature>